<comment type="caution">
    <text evidence="1">The sequence shown here is derived from an EMBL/GenBank/DDBJ whole genome shotgun (WGS) entry which is preliminary data.</text>
</comment>
<dbReference type="Proteomes" id="UP000052015">
    <property type="component" value="Unassembled WGS sequence"/>
</dbReference>
<name>A0A0R3JVV0_CALMK</name>
<sequence>MNSPIGIPIYINKNLILDLYSILINGYIESREELYLKNIDTAFRLQLGNKYTTNQGSKRTDPSDKNLVKDNSNNCSKDRSVLVDNRNGDRNQIRIRKIFTTFQFFNNMKSIMQNNNLVKRFDELSSYDSISPVEYLEFEGRISQISVQSQINTIVSLIESFDTKELDKLIPSSSLTNFTVISKQLKKLNEFLGQNNTTTMIIENSHFKSILNVNTNFFLDKNSYIYDDVNCNCKVFCKIIKVLNHNEKINLLSKTCEQDYYTKLLLQTKQFLDILNQNNILVPEMFSCEVMYPAIQAIPIAMYI</sequence>
<dbReference type="EMBL" id="LKHP01000010">
    <property type="protein sequence ID" value="KRQ86429.1"/>
    <property type="molecule type" value="Genomic_DNA"/>
</dbReference>
<accession>A0A0R3JVV0</accession>
<dbReference type="OrthoDB" id="1900745at2"/>
<dbReference type="RefSeq" id="WP_057979136.1">
    <property type="nucleotide sequence ID" value="NZ_LKHP01000010.1"/>
</dbReference>
<proteinExistence type="predicted"/>
<protein>
    <submittedName>
        <fullName evidence="1">Uncharacterized protein</fullName>
    </submittedName>
</protein>
<dbReference type="Pfam" id="PF19952">
    <property type="entry name" value="DUF6414"/>
    <property type="match status" value="1"/>
</dbReference>
<keyword evidence="2" id="KW-1185">Reference proteome</keyword>
<dbReference type="InterPro" id="IPR045633">
    <property type="entry name" value="DUF6414"/>
</dbReference>
<dbReference type="STRING" id="908809.ABG79_01810"/>
<dbReference type="AlphaFoldDB" id="A0A0R3JVV0"/>
<organism evidence="1 2">
    <name type="scientific">Caloramator mitchellensis</name>
    <dbReference type="NCBI Taxonomy" id="908809"/>
    <lineage>
        <taxon>Bacteria</taxon>
        <taxon>Bacillati</taxon>
        <taxon>Bacillota</taxon>
        <taxon>Clostridia</taxon>
        <taxon>Eubacteriales</taxon>
        <taxon>Clostridiaceae</taxon>
        <taxon>Caloramator</taxon>
    </lineage>
</organism>
<evidence type="ECO:0000313" key="2">
    <source>
        <dbReference type="Proteomes" id="UP000052015"/>
    </source>
</evidence>
<evidence type="ECO:0000313" key="1">
    <source>
        <dbReference type="EMBL" id="KRQ86429.1"/>
    </source>
</evidence>
<gene>
    <name evidence="1" type="ORF">ABG79_01810</name>
</gene>
<reference evidence="1 2" key="1">
    <citation type="submission" date="2015-09" db="EMBL/GenBank/DDBJ databases">
        <title>Draft genome sequence of a Caloramator mitchellensis, a moderate thermophile from the Great Artesian Basin of Australia.</title>
        <authorList>
            <person name="Patel B.K."/>
        </authorList>
    </citation>
    <scope>NUCLEOTIDE SEQUENCE [LARGE SCALE GENOMIC DNA]</scope>
    <source>
        <strain evidence="1 2">VF08</strain>
    </source>
</reference>